<feature type="compositionally biased region" description="Pro residues" evidence="1">
    <location>
        <begin position="42"/>
        <end position="51"/>
    </location>
</feature>
<evidence type="ECO:0000259" key="3">
    <source>
        <dbReference type="Pfam" id="PF26056"/>
    </source>
</evidence>
<keyword evidence="2" id="KW-1133">Transmembrane helix</keyword>
<dbReference type="InterPro" id="IPR058330">
    <property type="entry name" value="DUF8017"/>
</dbReference>
<evidence type="ECO:0000313" key="4">
    <source>
        <dbReference type="EMBL" id="GAA4516651.1"/>
    </source>
</evidence>
<sequence>MVYGAPPPEGSTPGGPPFPPPGGPGGPAGPAGPVGGGYGGPPGFPPPMPPPRRGRGPLIAVVAVVAVLVIVGAVVIVLTTGGGDEHPTAARTPAPPPSPTPSPTATPTLDNRYPPTVPGWRVIVASQSNGLSYDVPADWKDNGEGSMIGLDDGTGKGVPETAVDYSAESKKGECRLGGAGFRASDVDSVKDSVLQGARMWAKAAARKQGSARQSIGTPQKMKLKSGGWVERITARVTMAPDKDNCGSTGTTIHVVALPVNGGGSLRFVLYVHTGQPGALSDADMDKVVHSVRLAK</sequence>
<keyword evidence="2" id="KW-0812">Transmembrane</keyword>
<protein>
    <recommendedName>
        <fullName evidence="3">DUF8017 domain-containing protein</fullName>
    </recommendedName>
</protein>
<feature type="region of interest" description="Disordered" evidence="1">
    <location>
        <begin position="81"/>
        <end position="114"/>
    </location>
</feature>
<keyword evidence="5" id="KW-1185">Reference proteome</keyword>
<proteinExistence type="predicted"/>
<feature type="compositionally biased region" description="Pro residues" evidence="1">
    <location>
        <begin position="93"/>
        <end position="104"/>
    </location>
</feature>
<accession>A0ABP8R2N1</accession>
<gene>
    <name evidence="4" type="ORF">GCM10023191_087950</name>
</gene>
<evidence type="ECO:0000256" key="2">
    <source>
        <dbReference type="SAM" id="Phobius"/>
    </source>
</evidence>
<name>A0ABP8R2N1_9ACTN</name>
<feature type="compositionally biased region" description="Pro residues" evidence="1">
    <location>
        <begin position="1"/>
        <end position="24"/>
    </location>
</feature>
<keyword evidence="2" id="KW-0472">Membrane</keyword>
<comment type="caution">
    <text evidence="4">The sequence shown here is derived from an EMBL/GenBank/DDBJ whole genome shotgun (WGS) entry which is preliminary data.</text>
</comment>
<feature type="transmembrane region" description="Helical" evidence="2">
    <location>
        <begin position="58"/>
        <end position="78"/>
    </location>
</feature>
<dbReference type="EMBL" id="BAABHF010000054">
    <property type="protein sequence ID" value="GAA4516651.1"/>
    <property type="molecule type" value="Genomic_DNA"/>
</dbReference>
<evidence type="ECO:0000256" key="1">
    <source>
        <dbReference type="SAM" id="MobiDB-lite"/>
    </source>
</evidence>
<feature type="domain" description="DUF8017" evidence="3">
    <location>
        <begin position="114"/>
        <end position="294"/>
    </location>
</feature>
<dbReference type="Pfam" id="PF26056">
    <property type="entry name" value="DUF8017"/>
    <property type="match status" value="1"/>
</dbReference>
<feature type="region of interest" description="Disordered" evidence="1">
    <location>
        <begin position="1"/>
        <end position="51"/>
    </location>
</feature>
<dbReference type="RefSeq" id="WP_345474397.1">
    <property type="nucleotide sequence ID" value="NZ_BAABHF010000054.1"/>
</dbReference>
<organism evidence="4 5">
    <name type="scientific">Actinoallomurus oryzae</name>
    <dbReference type="NCBI Taxonomy" id="502180"/>
    <lineage>
        <taxon>Bacteria</taxon>
        <taxon>Bacillati</taxon>
        <taxon>Actinomycetota</taxon>
        <taxon>Actinomycetes</taxon>
        <taxon>Streptosporangiales</taxon>
        <taxon>Thermomonosporaceae</taxon>
        <taxon>Actinoallomurus</taxon>
    </lineage>
</organism>
<evidence type="ECO:0000313" key="5">
    <source>
        <dbReference type="Proteomes" id="UP001500503"/>
    </source>
</evidence>
<feature type="compositionally biased region" description="Gly residues" evidence="1">
    <location>
        <begin position="25"/>
        <end position="41"/>
    </location>
</feature>
<reference evidence="5" key="1">
    <citation type="journal article" date="2019" name="Int. J. Syst. Evol. Microbiol.">
        <title>The Global Catalogue of Microorganisms (GCM) 10K type strain sequencing project: providing services to taxonomists for standard genome sequencing and annotation.</title>
        <authorList>
            <consortium name="The Broad Institute Genomics Platform"/>
            <consortium name="The Broad Institute Genome Sequencing Center for Infectious Disease"/>
            <person name="Wu L."/>
            <person name="Ma J."/>
        </authorList>
    </citation>
    <scope>NUCLEOTIDE SEQUENCE [LARGE SCALE GENOMIC DNA]</scope>
    <source>
        <strain evidence="5">JCM 17933</strain>
    </source>
</reference>
<dbReference type="Proteomes" id="UP001500503">
    <property type="component" value="Unassembled WGS sequence"/>
</dbReference>